<dbReference type="InterPro" id="IPR012340">
    <property type="entry name" value="NA-bd_OB-fold"/>
</dbReference>
<accession>A0A1F4SDS3</accession>
<dbReference type="InterPro" id="IPR038135">
    <property type="entry name" value="Methylthiotransferase_N_sf"/>
</dbReference>
<sequence>MKAHVISLGCPKNLCDSEVIMGNLVSLGYTLTPKQKEADVIVINTCSFLKSAREESILTINKAIKAKKKGAKVYIAGCLPKLKNNLALSHKIDGIIDSVDIFNPHTPHVKATNPWTAYVKISEGCNNNCSYCLIPAIRGNLILKETKDILKEVETLAKKGVKEIIFVAQDTTAHKEFIKILERTAKIQGIRWIRIMYTHPAHISVQLIKTIAKEPKICKYIDLPMQHICDKILKKMKRGVSSLYMKRLIKKLRDAIPDIIIRTSFIVGFPGETKSEFKKLVEFIRKTKFERIGVFEYSREEGTPAAKLRGQVPGKVRKERFHELMTLQNQISKELNNQLIGKIFDVLIEKKCKNFCIGRSYMDAPEIDGSVKIYNANLKLGEFVRGKIIKASAYDLVACLT</sequence>
<reference evidence="12 13" key="1">
    <citation type="journal article" date="2016" name="Nat. Commun.">
        <title>Thousands of microbial genomes shed light on interconnected biogeochemical processes in an aquifer system.</title>
        <authorList>
            <person name="Anantharaman K."/>
            <person name="Brown C.T."/>
            <person name="Hug L.A."/>
            <person name="Sharon I."/>
            <person name="Castelle C.J."/>
            <person name="Probst A.J."/>
            <person name="Thomas B.C."/>
            <person name="Singh A."/>
            <person name="Wilkins M.J."/>
            <person name="Karaoz U."/>
            <person name="Brodie E.L."/>
            <person name="Williams K.H."/>
            <person name="Hubbard S.S."/>
            <person name="Banfield J.F."/>
        </authorList>
    </citation>
    <scope>NUCLEOTIDE SEQUENCE [LARGE SCALE GENOMIC DNA]</scope>
</reference>
<evidence type="ECO:0000313" key="12">
    <source>
        <dbReference type="EMBL" id="OGC18571.1"/>
    </source>
</evidence>
<evidence type="ECO:0000256" key="1">
    <source>
        <dbReference type="ARBA" id="ARBA00022485"/>
    </source>
</evidence>
<dbReference type="Pfam" id="PF18693">
    <property type="entry name" value="TRAM_2"/>
    <property type="match status" value="1"/>
</dbReference>
<dbReference type="SFLD" id="SFLDG01061">
    <property type="entry name" value="methylthiotransferase"/>
    <property type="match status" value="1"/>
</dbReference>
<dbReference type="InterPro" id="IPR020612">
    <property type="entry name" value="Methylthiotransferase_CS"/>
</dbReference>
<dbReference type="SUPFAM" id="SSF102114">
    <property type="entry name" value="Radical SAM enzymes"/>
    <property type="match status" value="1"/>
</dbReference>
<feature type="binding site" evidence="8">
    <location>
        <position position="129"/>
    </location>
    <ligand>
        <name>[4Fe-4S] cluster</name>
        <dbReference type="ChEBI" id="CHEBI:49883"/>
        <label>2</label>
        <note>4Fe-4S-S-AdoMet</note>
    </ligand>
</feature>
<evidence type="ECO:0000256" key="2">
    <source>
        <dbReference type="ARBA" id="ARBA00022490"/>
    </source>
</evidence>
<protein>
    <recommendedName>
        <fullName evidence="8">Ribosomal protein uS12 methylthiotransferase RimO</fullName>
        <shortName evidence="8">uS12 MTTase</shortName>
        <shortName evidence="8">uS12 methylthiotransferase</shortName>
        <ecNumber evidence="8">2.8.4.4</ecNumber>
    </recommendedName>
    <alternativeName>
        <fullName evidence="8">Ribosomal protein uS12 (aspartate-C(3))-methylthiotransferase</fullName>
    </alternativeName>
    <alternativeName>
        <fullName evidence="8">Ribosome maturation factor RimO</fullName>
    </alternativeName>
</protein>
<evidence type="ECO:0000259" key="11">
    <source>
        <dbReference type="PROSITE" id="PS51918"/>
    </source>
</evidence>
<evidence type="ECO:0000256" key="5">
    <source>
        <dbReference type="ARBA" id="ARBA00022723"/>
    </source>
</evidence>
<feature type="domain" description="TRAM" evidence="9">
    <location>
        <begin position="337"/>
        <end position="401"/>
    </location>
</feature>
<gene>
    <name evidence="8" type="primary">rimO</name>
    <name evidence="12" type="ORF">A2310_02045</name>
</gene>
<dbReference type="InterPro" id="IPR023404">
    <property type="entry name" value="rSAM_horseshoe"/>
</dbReference>
<evidence type="ECO:0000256" key="8">
    <source>
        <dbReference type="HAMAP-Rule" id="MF_01865"/>
    </source>
</evidence>
<dbReference type="GO" id="GO:0035600">
    <property type="term" value="P:tRNA methylthiolation"/>
    <property type="evidence" value="ECO:0007669"/>
    <property type="project" value="UniProtKB-ARBA"/>
</dbReference>
<dbReference type="InterPro" id="IPR005840">
    <property type="entry name" value="Ribosomal_uS12_MeSTrfase_RimO"/>
</dbReference>
<dbReference type="SFLD" id="SFLDG01082">
    <property type="entry name" value="B12-binding_domain_containing"/>
    <property type="match status" value="1"/>
</dbReference>
<keyword evidence="4 8" id="KW-0949">S-adenosyl-L-methionine</keyword>
<dbReference type="NCBIfam" id="TIGR00089">
    <property type="entry name" value="MiaB/RimO family radical SAM methylthiotransferase"/>
    <property type="match status" value="1"/>
</dbReference>
<dbReference type="Pfam" id="PF04055">
    <property type="entry name" value="Radical_SAM"/>
    <property type="match status" value="1"/>
</dbReference>
<keyword evidence="1 8" id="KW-0004">4Fe-4S</keyword>
<dbReference type="GO" id="GO:0035599">
    <property type="term" value="F:aspartic acid methylthiotransferase activity"/>
    <property type="evidence" value="ECO:0007669"/>
    <property type="project" value="TreeGrafter"/>
</dbReference>
<feature type="binding site" evidence="8">
    <location>
        <position position="46"/>
    </location>
    <ligand>
        <name>[4Fe-4S] cluster</name>
        <dbReference type="ChEBI" id="CHEBI:49883"/>
        <label>1</label>
    </ligand>
</feature>
<feature type="binding site" evidence="8">
    <location>
        <position position="132"/>
    </location>
    <ligand>
        <name>[4Fe-4S] cluster</name>
        <dbReference type="ChEBI" id="CHEBI:49883"/>
        <label>2</label>
        <note>4Fe-4S-S-AdoMet</note>
    </ligand>
</feature>
<evidence type="ECO:0000259" key="9">
    <source>
        <dbReference type="PROSITE" id="PS50926"/>
    </source>
</evidence>
<dbReference type="GO" id="GO:0051539">
    <property type="term" value="F:4 iron, 4 sulfur cluster binding"/>
    <property type="evidence" value="ECO:0007669"/>
    <property type="project" value="UniProtKB-UniRule"/>
</dbReference>
<dbReference type="HAMAP" id="MF_01865">
    <property type="entry name" value="MTTase_RimO"/>
    <property type="match status" value="1"/>
</dbReference>
<evidence type="ECO:0000256" key="4">
    <source>
        <dbReference type="ARBA" id="ARBA00022691"/>
    </source>
</evidence>
<dbReference type="PANTHER" id="PTHR43837">
    <property type="entry name" value="RIBOSOMAL PROTEIN S12 METHYLTHIOTRANSFERASE RIMO"/>
    <property type="match status" value="1"/>
</dbReference>
<name>A0A1F4SDS3_UNCSA</name>
<comment type="catalytic activity">
    <reaction evidence="8">
        <text>L-aspartate(89)-[ribosomal protein uS12]-hydrogen + (sulfur carrier)-SH + AH2 + 2 S-adenosyl-L-methionine = 3-methylsulfanyl-L-aspartate(89)-[ribosomal protein uS12]-hydrogen + (sulfur carrier)-H + 5'-deoxyadenosine + L-methionine + A + S-adenosyl-L-homocysteine + 2 H(+)</text>
        <dbReference type="Rhea" id="RHEA:37087"/>
        <dbReference type="Rhea" id="RHEA-COMP:10460"/>
        <dbReference type="Rhea" id="RHEA-COMP:10461"/>
        <dbReference type="Rhea" id="RHEA-COMP:14737"/>
        <dbReference type="Rhea" id="RHEA-COMP:14739"/>
        <dbReference type="ChEBI" id="CHEBI:13193"/>
        <dbReference type="ChEBI" id="CHEBI:15378"/>
        <dbReference type="ChEBI" id="CHEBI:17319"/>
        <dbReference type="ChEBI" id="CHEBI:17499"/>
        <dbReference type="ChEBI" id="CHEBI:29917"/>
        <dbReference type="ChEBI" id="CHEBI:29961"/>
        <dbReference type="ChEBI" id="CHEBI:57844"/>
        <dbReference type="ChEBI" id="CHEBI:57856"/>
        <dbReference type="ChEBI" id="CHEBI:59789"/>
        <dbReference type="ChEBI" id="CHEBI:64428"/>
        <dbReference type="ChEBI" id="CHEBI:73599"/>
        <dbReference type="EC" id="2.8.4.4"/>
    </reaction>
</comment>
<dbReference type="InterPro" id="IPR006638">
    <property type="entry name" value="Elp3/MiaA/NifB-like_rSAM"/>
</dbReference>
<dbReference type="InterPro" id="IPR007197">
    <property type="entry name" value="rSAM"/>
</dbReference>
<dbReference type="Gene3D" id="2.40.50.140">
    <property type="entry name" value="Nucleic acid-binding proteins"/>
    <property type="match status" value="1"/>
</dbReference>
<dbReference type="InterPro" id="IPR002792">
    <property type="entry name" value="TRAM_dom"/>
</dbReference>
<evidence type="ECO:0000313" key="13">
    <source>
        <dbReference type="Proteomes" id="UP000178417"/>
    </source>
</evidence>
<organism evidence="12 13">
    <name type="scientific">candidate division WOR-1 bacterium RIFOXYB2_FULL_37_13</name>
    <dbReference type="NCBI Taxonomy" id="1802579"/>
    <lineage>
        <taxon>Bacteria</taxon>
        <taxon>Bacillati</taxon>
        <taxon>Saganbacteria</taxon>
    </lineage>
</organism>
<dbReference type="SMART" id="SM00729">
    <property type="entry name" value="Elp3"/>
    <property type="match status" value="1"/>
</dbReference>
<keyword evidence="3 8" id="KW-0808">Transferase</keyword>
<dbReference type="Gene3D" id="3.40.50.12160">
    <property type="entry name" value="Methylthiotransferase, N-terminal domain"/>
    <property type="match status" value="1"/>
</dbReference>
<dbReference type="GO" id="GO:0005829">
    <property type="term" value="C:cytosol"/>
    <property type="evidence" value="ECO:0007669"/>
    <property type="project" value="TreeGrafter"/>
</dbReference>
<dbReference type="FunFam" id="3.80.30.20:FF:000001">
    <property type="entry name" value="tRNA-2-methylthio-N(6)-dimethylallyladenosine synthase 2"/>
    <property type="match status" value="1"/>
</dbReference>
<dbReference type="Pfam" id="PF00919">
    <property type="entry name" value="UPF0004"/>
    <property type="match status" value="1"/>
</dbReference>
<keyword evidence="5 8" id="KW-0479">Metal-binding</keyword>
<keyword evidence="7 8" id="KW-0411">Iron-sulfur</keyword>
<dbReference type="Gene3D" id="3.80.30.20">
    <property type="entry name" value="tm_1862 like domain"/>
    <property type="match status" value="1"/>
</dbReference>
<dbReference type="STRING" id="1802579.A2310_02045"/>
<feature type="binding site" evidence="8">
    <location>
        <position position="78"/>
    </location>
    <ligand>
        <name>[4Fe-4S] cluster</name>
        <dbReference type="ChEBI" id="CHEBI:49883"/>
        <label>1</label>
    </ligand>
</feature>
<dbReference type="InterPro" id="IPR013848">
    <property type="entry name" value="Methylthiotransferase_N"/>
</dbReference>
<dbReference type="GO" id="GO:0103039">
    <property type="term" value="F:protein methylthiotransferase activity"/>
    <property type="evidence" value="ECO:0007669"/>
    <property type="project" value="UniProtKB-EC"/>
</dbReference>
<evidence type="ECO:0000256" key="6">
    <source>
        <dbReference type="ARBA" id="ARBA00023004"/>
    </source>
</evidence>
<dbReference type="PROSITE" id="PS01278">
    <property type="entry name" value="MTTASE_RADICAL"/>
    <property type="match status" value="1"/>
</dbReference>
<dbReference type="PROSITE" id="PS50926">
    <property type="entry name" value="TRAM"/>
    <property type="match status" value="1"/>
</dbReference>
<feature type="domain" description="MTTase N-terminal" evidence="10">
    <location>
        <begin position="1"/>
        <end position="120"/>
    </location>
</feature>
<proteinExistence type="inferred from homology"/>
<evidence type="ECO:0000259" key="10">
    <source>
        <dbReference type="PROSITE" id="PS51449"/>
    </source>
</evidence>
<comment type="caution">
    <text evidence="12">The sequence shown here is derived from an EMBL/GenBank/DDBJ whole genome shotgun (WGS) entry which is preliminary data.</text>
</comment>
<dbReference type="AlphaFoldDB" id="A0A1F4SDS3"/>
<evidence type="ECO:0000256" key="3">
    <source>
        <dbReference type="ARBA" id="ARBA00022679"/>
    </source>
</evidence>
<keyword evidence="2 8" id="KW-0963">Cytoplasm</keyword>
<dbReference type="SFLD" id="SFLDS00029">
    <property type="entry name" value="Radical_SAM"/>
    <property type="match status" value="1"/>
</dbReference>
<comment type="similarity">
    <text evidence="8">Belongs to the methylthiotransferase family. RimO subfamily.</text>
</comment>
<evidence type="ECO:0000256" key="7">
    <source>
        <dbReference type="ARBA" id="ARBA00023014"/>
    </source>
</evidence>
<dbReference type="GO" id="GO:0046872">
    <property type="term" value="F:metal ion binding"/>
    <property type="evidence" value="ECO:0007669"/>
    <property type="project" value="UniProtKB-KW"/>
</dbReference>
<comment type="function">
    <text evidence="8">Catalyzes the methylthiolation of an aspartic acid residue of ribosomal protein uS12.</text>
</comment>
<dbReference type="InterPro" id="IPR005839">
    <property type="entry name" value="Methylthiotransferase"/>
</dbReference>
<feature type="binding site" evidence="8">
    <location>
        <position position="125"/>
    </location>
    <ligand>
        <name>[4Fe-4S] cluster</name>
        <dbReference type="ChEBI" id="CHEBI:49883"/>
        <label>2</label>
        <note>4Fe-4S-S-AdoMet</note>
    </ligand>
</feature>
<dbReference type="EMBL" id="MEUB01000071">
    <property type="protein sequence ID" value="OGC18571.1"/>
    <property type="molecule type" value="Genomic_DNA"/>
</dbReference>
<dbReference type="InterPro" id="IPR058240">
    <property type="entry name" value="rSAM_sf"/>
</dbReference>
<dbReference type="Proteomes" id="UP000178417">
    <property type="component" value="Unassembled WGS sequence"/>
</dbReference>
<dbReference type="PROSITE" id="PS51918">
    <property type="entry name" value="RADICAL_SAM"/>
    <property type="match status" value="1"/>
</dbReference>
<feature type="domain" description="Radical SAM core" evidence="11">
    <location>
        <begin position="111"/>
        <end position="334"/>
    </location>
</feature>
<comment type="subcellular location">
    <subcellularLocation>
        <location evidence="8">Cytoplasm</location>
    </subcellularLocation>
</comment>
<comment type="cofactor">
    <cofactor evidence="8">
        <name>[4Fe-4S] cluster</name>
        <dbReference type="ChEBI" id="CHEBI:49883"/>
    </cofactor>
    <text evidence="8">Binds 2 [4Fe-4S] clusters. One cluster is coordinated with 3 cysteines and an exchangeable S-adenosyl-L-methionine.</text>
</comment>
<dbReference type="EC" id="2.8.4.4" evidence="8"/>
<keyword evidence="6 8" id="KW-0408">Iron</keyword>
<dbReference type="PROSITE" id="PS51449">
    <property type="entry name" value="MTTASE_N"/>
    <property type="match status" value="1"/>
</dbReference>
<feature type="binding site" evidence="8">
    <location>
        <position position="10"/>
    </location>
    <ligand>
        <name>[4Fe-4S] cluster</name>
        <dbReference type="ChEBI" id="CHEBI:49883"/>
        <label>1</label>
    </ligand>
</feature>
<dbReference type="CDD" id="cd01335">
    <property type="entry name" value="Radical_SAM"/>
    <property type="match status" value="1"/>
</dbReference>
<dbReference type="PANTHER" id="PTHR43837:SF1">
    <property type="entry name" value="RIBOSOMAL PROTEIN US12 METHYLTHIOTRANSFERASE RIMO"/>
    <property type="match status" value="1"/>
</dbReference>